<dbReference type="EMBL" id="FOOK01000028">
    <property type="protein sequence ID" value="SFG35531.1"/>
    <property type="molecule type" value="Genomic_DNA"/>
</dbReference>
<dbReference type="OrthoDB" id="9790372at2"/>
<name>A0A1I2RCF7_9BACL</name>
<gene>
    <name evidence="1" type="ORF">SAMN04488025_12823</name>
</gene>
<sequence>MRLYLPEIVRANKPLVREETIEFEGIEREVPQLVRLDPVRVRVKALEENGLFHVSAEQRARAVLTCSRCLSPFEKTLSGQWTQVFTNRADRAEEGEICFVEGDHIDLTPYVREAVLLEIPYAPVCREECRGLCPECGADRNRETCSCRTERIDPRLAVLKELQIPED</sequence>
<accession>A0A1I2RCF7</accession>
<dbReference type="Proteomes" id="UP000198661">
    <property type="component" value="Unassembled WGS sequence"/>
</dbReference>
<evidence type="ECO:0000313" key="1">
    <source>
        <dbReference type="EMBL" id="SFG35531.1"/>
    </source>
</evidence>
<dbReference type="RefSeq" id="WP_092040065.1">
    <property type="nucleotide sequence ID" value="NZ_FOOK01000028.1"/>
</dbReference>
<evidence type="ECO:0000313" key="2">
    <source>
        <dbReference type="Proteomes" id="UP000198661"/>
    </source>
</evidence>
<dbReference type="Pfam" id="PF02620">
    <property type="entry name" value="YceD"/>
    <property type="match status" value="1"/>
</dbReference>
<organism evidence="1 2">
    <name type="scientific">Planifilum fulgidum</name>
    <dbReference type="NCBI Taxonomy" id="201973"/>
    <lineage>
        <taxon>Bacteria</taxon>
        <taxon>Bacillati</taxon>
        <taxon>Bacillota</taxon>
        <taxon>Bacilli</taxon>
        <taxon>Bacillales</taxon>
        <taxon>Thermoactinomycetaceae</taxon>
        <taxon>Planifilum</taxon>
    </lineage>
</organism>
<proteinExistence type="predicted"/>
<dbReference type="STRING" id="201973.SAMN04488025_12823"/>
<dbReference type="AlphaFoldDB" id="A0A1I2RCF7"/>
<protein>
    <recommendedName>
        <fullName evidence="3">DUF177 domain-containing protein</fullName>
    </recommendedName>
</protein>
<evidence type="ECO:0008006" key="3">
    <source>
        <dbReference type="Google" id="ProtNLM"/>
    </source>
</evidence>
<keyword evidence="2" id="KW-1185">Reference proteome</keyword>
<dbReference type="InterPro" id="IPR003772">
    <property type="entry name" value="YceD"/>
</dbReference>
<dbReference type="PANTHER" id="PTHR34374:SF1">
    <property type="entry name" value="LARGE RIBOSOMAL RNA SUBUNIT ACCUMULATION PROTEIN YCED HOMOLOG 1, CHLOROPLASTIC"/>
    <property type="match status" value="1"/>
</dbReference>
<reference evidence="1 2" key="1">
    <citation type="submission" date="2016-10" db="EMBL/GenBank/DDBJ databases">
        <authorList>
            <person name="de Groot N.N."/>
        </authorList>
    </citation>
    <scope>NUCLEOTIDE SEQUENCE [LARGE SCALE GENOMIC DNA]</scope>
    <source>
        <strain evidence="1 2">DSM 44945</strain>
    </source>
</reference>
<dbReference type="PANTHER" id="PTHR34374">
    <property type="entry name" value="LARGE RIBOSOMAL RNA SUBUNIT ACCUMULATION PROTEIN YCED HOMOLOG 1, CHLOROPLASTIC"/>
    <property type="match status" value="1"/>
</dbReference>